<proteinExistence type="predicted"/>
<organism evidence="2 3">
    <name type="scientific">Musa troglodytarum</name>
    <name type="common">fe'i banana</name>
    <dbReference type="NCBI Taxonomy" id="320322"/>
    <lineage>
        <taxon>Eukaryota</taxon>
        <taxon>Viridiplantae</taxon>
        <taxon>Streptophyta</taxon>
        <taxon>Embryophyta</taxon>
        <taxon>Tracheophyta</taxon>
        <taxon>Spermatophyta</taxon>
        <taxon>Magnoliopsida</taxon>
        <taxon>Liliopsida</taxon>
        <taxon>Zingiberales</taxon>
        <taxon>Musaceae</taxon>
        <taxon>Musa</taxon>
    </lineage>
</organism>
<dbReference type="EMBL" id="CP097505">
    <property type="protein sequence ID" value="URD91675.1"/>
    <property type="molecule type" value="Genomic_DNA"/>
</dbReference>
<evidence type="ECO:0000313" key="3">
    <source>
        <dbReference type="Proteomes" id="UP001055439"/>
    </source>
</evidence>
<protein>
    <submittedName>
        <fullName evidence="2">Uncharacterized protein</fullName>
    </submittedName>
</protein>
<feature type="compositionally biased region" description="Low complexity" evidence="1">
    <location>
        <begin position="11"/>
        <end position="21"/>
    </location>
</feature>
<gene>
    <name evidence="2" type="ORF">MUK42_01300</name>
</gene>
<accession>A0A9E7F846</accession>
<feature type="region of interest" description="Disordered" evidence="1">
    <location>
        <begin position="1"/>
        <end position="31"/>
    </location>
</feature>
<dbReference type="AlphaFoldDB" id="A0A9E7F846"/>
<sequence length="31" mass="3559">MQRIAAPILATTSTWRSSSRIRGADRRTRSR</sequence>
<evidence type="ECO:0000256" key="1">
    <source>
        <dbReference type="SAM" id="MobiDB-lite"/>
    </source>
</evidence>
<reference evidence="2" key="1">
    <citation type="submission" date="2022-05" db="EMBL/GenBank/DDBJ databases">
        <title>The Musa troglodytarum L. genome provides insights into the mechanism of non-climacteric behaviour and enrichment of carotenoids.</title>
        <authorList>
            <person name="Wang J."/>
        </authorList>
    </citation>
    <scope>NUCLEOTIDE SEQUENCE</scope>
    <source>
        <tissue evidence="2">Leaf</tissue>
    </source>
</reference>
<feature type="compositionally biased region" description="Basic and acidic residues" evidence="1">
    <location>
        <begin position="22"/>
        <end position="31"/>
    </location>
</feature>
<evidence type="ECO:0000313" key="2">
    <source>
        <dbReference type="EMBL" id="URD91675.1"/>
    </source>
</evidence>
<name>A0A9E7F846_9LILI</name>
<keyword evidence="3" id="KW-1185">Reference proteome</keyword>
<dbReference type="Proteomes" id="UP001055439">
    <property type="component" value="Chromosome 3"/>
</dbReference>